<keyword evidence="5" id="KW-0408">Iron</keyword>
<dbReference type="InterPro" id="IPR036895">
    <property type="entry name" value="Uracil-DNA_glycosylase-like_sf"/>
</dbReference>
<keyword evidence="3" id="KW-0227">DNA damage</keyword>
<evidence type="ECO:0000256" key="4">
    <source>
        <dbReference type="ARBA" id="ARBA00022801"/>
    </source>
</evidence>
<reference evidence="9 10" key="1">
    <citation type="submission" date="2023-09" db="EMBL/GenBank/DDBJ databases">
        <authorList>
            <person name="Rey-Velasco X."/>
        </authorList>
    </citation>
    <scope>NUCLEOTIDE SEQUENCE [LARGE SCALE GENOMIC DNA]</scope>
    <source>
        <strain evidence="9 10">W311</strain>
    </source>
</reference>
<dbReference type="PANTHER" id="PTHR33693">
    <property type="entry name" value="TYPE-5 URACIL-DNA GLYCOSYLASE"/>
    <property type="match status" value="1"/>
</dbReference>
<organism evidence="9 10">
    <name type="scientific">Stakelama saccharophila</name>
    <dbReference type="NCBI Taxonomy" id="3075605"/>
    <lineage>
        <taxon>Bacteria</taxon>
        <taxon>Pseudomonadati</taxon>
        <taxon>Pseudomonadota</taxon>
        <taxon>Alphaproteobacteria</taxon>
        <taxon>Sphingomonadales</taxon>
        <taxon>Sphingomonadaceae</taxon>
        <taxon>Stakelama</taxon>
    </lineage>
</organism>
<proteinExistence type="predicted"/>
<evidence type="ECO:0000256" key="2">
    <source>
        <dbReference type="ARBA" id="ARBA00022723"/>
    </source>
</evidence>
<name>A0ABZ0B524_9SPHN</name>
<keyword evidence="1" id="KW-0004">4Fe-4S</keyword>
<sequence length="292" mass="30946">MDSRSLIFRLLPALIRRLSSRIGNDLSKARWLQIDRRVNPGFYGLMGADQLQDWRRAAASTLEWWRDAGVDTLVDDAARDWLAPSEAVAAVAPPPASAAAGAPAPPADALPESLDAFLAWRTGGDAPEAVWNTPMVPPAGPAEAELMVLVDMPEPGDADNGVLVGGASGALLDRMLAAIGLSRGAVHIAGVALARPITGRIPPDHEARLGEIARHHVSLAAPRRLLMLGDAAARAIFGSDGGLRRGRLDSVSHSGRSLPAVASFHPRFLLERPVAKAESWKDLQLLIGGNRL</sequence>
<accession>A0ABZ0B524</accession>
<feature type="domain" description="Uracil-DNA glycosylase-like" evidence="8">
    <location>
        <begin position="137"/>
        <end position="284"/>
    </location>
</feature>
<keyword evidence="2" id="KW-0479">Metal-binding</keyword>
<keyword evidence="4" id="KW-0378">Hydrolase</keyword>
<gene>
    <name evidence="9" type="ORF">RPR59_08245</name>
</gene>
<keyword evidence="10" id="KW-1185">Reference proteome</keyword>
<evidence type="ECO:0000313" key="10">
    <source>
        <dbReference type="Proteomes" id="UP001302249"/>
    </source>
</evidence>
<evidence type="ECO:0000256" key="6">
    <source>
        <dbReference type="ARBA" id="ARBA00023014"/>
    </source>
</evidence>
<dbReference type="EMBL" id="CP135076">
    <property type="protein sequence ID" value="WNO52469.1"/>
    <property type="molecule type" value="Genomic_DNA"/>
</dbReference>
<dbReference type="SMART" id="SM00987">
    <property type="entry name" value="UreE_C"/>
    <property type="match status" value="1"/>
</dbReference>
<evidence type="ECO:0000313" key="9">
    <source>
        <dbReference type="EMBL" id="WNO52469.1"/>
    </source>
</evidence>
<evidence type="ECO:0000256" key="3">
    <source>
        <dbReference type="ARBA" id="ARBA00022763"/>
    </source>
</evidence>
<dbReference type="PANTHER" id="PTHR33693:SF1">
    <property type="entry name" value="TYPE-4 URACIL-DNA GLYCOSYLASE"/>
    <property type="match status" value="1"/>
</dbReference>
<dbReference type="SMART" id="SM00986">
    <property type="entry name" value="UDG"/>
    <property type="match status" value="1"/>
</dbReference>
<keyword evidence="7" id="KW-0234">DNA repair</keyword>
<evidence type="ECO:0000256" key="1">
    <source>
        <dbReference type="ARBA" id="ARBA00022485"/>
    </source>
</evidence>
<dbReference type="Gene3D" id="3.40.470.10">
    <property type="entry name" value="Uracil-DNA glycosylase-like domain"/>
    <property type="match status" value="1"/>
</dbReference>
<evidence type="ECO:0000256" key="7">
    <source>
        <dbReference type="ARBA" id="ARBA00023204"/>
    </source>
</evidence>
<evidence type="ECO:0000259" key="8">
    <source>
        <dbReference type="SMART" id="SM00986"/>
    </source>
</evidence>
<keyword evidence="6" id="KW-0411">Iron-sulfur</keyword>
<protein>
    <submittedName>
        <fullName evidence="9">Uracil-DNA glycosylase family protein</fullName>
    </submittedName>
</protein>
<dbReference type="RefSeq" id="WP_313912940.1">
    <property type="nucleotide sequence ID" value="NZ_CP135076.1"/>
</dbReference>
<dbReference type="InterPro" id="IPR005122">
    <property type="entry name" value="Uracil-DNA_glycosylase-like"/>
</dbReference>
<evidence type="ECO:0000256" key="5">
    <source>
        <dbReference type="ARBA" id="ARBA00023004"/>
    </source>
</evidence>
<dbReference type="InterPro" id="IPR051536">
    <property type="entry name" value="UDG_Type-4/5"/>
</dbReference>
<dbReference type="Pfam" id="PF03167">
    <property type="entry name" value="UDG"/>
    <property type="match status" value="1"/>
</dbReference>
<dbReference type="SUPFAM" id="SSF52141">
    <property type="entry name" value="Uracil-DNA glycosylase-like"/>
    <property type="match status" value="1"/>
</dbReference>
<dbReference type="Proteomes" id="UP001302249">
    <property type="component" value="Chromosome"/>
</dbReference>